<dbReference type="EMBL" id="JABFAB010000004">
    <property type="protein sequence ID" value="MBA0644835.1"/>
    <property type="molecule type" value="Genomic_DNA"/>
</dbReference>
<evidence type="ECO:0000313" key="9">
    <source>
        <dbReference type="Proteomes" id="UP000593573"/>
    </source>
</evidence>
<reference evidence="8 9" key="1">
    <citation type="journal article" date="2019" name="Genome Biol. Evol.">
        <title>Insights into the evolution of the New World diploid cottons (Gossypium, subgenus Houzingenia) based on genome sequencing.</title>
        <authorList>
            <person name="Grover C.E."/>
            <person name="Arick M.A. 2nd"/>
            <person name="Thrash A."/>
            <person name="Conover J.L."/>
            <person name="Sanders W.S."/>
            <person name="Peterson D.G."/>
            <person name="Frelichowski J.E."/>
            <person name="Scheffler J.A."/>
            <person name="Scheffler B.E."/>
            <person name="Wendel J.F."/>
        </authorList>
    </citation>
    <scope>NUCLEOTIDE SEQUENCE [LARGE SCALE GENOMIC DNA]</scope>
    <source>
        <strain evidence="8">57</strain>
        <tissue evidence="8">Leaf</tissue>
    </source>
</reference>
<evidence type="ECO:0000256" key="3">
    <source>
        <dbReference type="ARBA" id="ARBA00022729"/>
    </source>
</evidence>
<dbReference type="PROSITE" id="PS51892">
    <property type="entry name" value="SUBTILASE"/>
    <property type="match status" value="1"/>
</dbReference>
<evidence type="ECO:0000313" key="8">
    <source>
        <dbReference type="EMBL" id="MBA0644835.1"/>
    </source>
</evidence>
<dbReference type="OrthoDB" id="206201at2759"/>
<dbReference type="Gene3D" id="3.40.50.200">
    <property type="entry name" value="Peptidase S8/S53 domain"/>
    <property type="match status" value="1"/>
</dbReference>
<dbReference type="InterPro" id="IPR023828">
    <property type="entry name" value="Peptidase_S8_Ser-AS"/>
</dbReference>
<evidence type="ECO:0000259" key="7">
    <source>
        <dbReference type="Pfam" id="PF00082"/>
    </source>
</evidence>
<keyword evidence="2" id="KW-0645">Protease</keyword>
<proteinExistence type="inferred from homology"/>
<dbReference type="PANTHER" id="PTHR10795">
    <property type="entry name" value="PROPROTEIN CONVERTASE SUBTILISIN/KEXIN"/>
    <property type="match status" value="1"/>
</dbReference>
<evidence type="ECO:0000256" key="1">
    <source>
        <dbReference type="ARBA" id="ARBA00011073"/>
    </source>
</evidence>
<dbReference type="AlphaFoldDB" id="A0A7J8U362"/>
<dbReference type="GO" id="GO:0004252">
    <property type="term" value="F:serine-type endopeptidase activity"/>
    <property type="evidence" value="ECO:0007669"/>
    <property type="project" value="InterPro"/>
</dbReference>
<gene>
    <name evidence="8" type="ORF">Goklo_013013</name>
</gene>
<accession>A0A7J8U362</accession>
<comment type="similarity">
    <text evidence="1 6">Belongs to the peptidase S8 family.</text>
</comment>
<comment type="caution">
    <text evidence="8">The sequence shown here is derived from an EMBL/GenBank/DDBJ whole genome shotgun (WGS) entry which is preliminary data.</text>
</comment>
<dbReference type="GO" id="GO:0006508">
    <property type="term" value="P:proteolysis"/>
    <property type="evidence" value="ECO:0007669"/>
    <property type="project" value="UniProtKB-KW"/>
</dbReference>
<keyword evidence="4" id="KW-0378">Hydrolase</keyword>
<feature type="non-terminal residue" evidence="8">
    <location>
        <position position="205"/>
    </location>
</feature>
<organism evidence="8 9">
    <name type="scientific">Gossypium klotzschianum</name>
    <dbReference type="NCBI Taxonomy" id="34286"/>
    <lineage>
        <taxon>Eukaryota</taxon>
        <taxon>Viridiplantae</taxon>
        <taxon>Streptophyta</taxon>
        <taxon>Embryophyta</taxon>
        <taxon>Tracheophyta</taxon>
        <taxon>Spermatophyta</taxon>
        <taxon>Magnoliopsida</taxon>
        <taxon>eudicotyledons</taxon>
        <taxon>Gunneridae</taxon>
        <taxon>Pentapetalae</taxon>
        <taxon>rosids</taxon>
        <taxon>malvids</taxon>
        <taxon>Malvales</taxon>
        <taxon>Malvaceae</taxon>
        <taxon>Malvoideae</taxon>
        <taxon>Gossypium</taxon>
    </lineage>
</organism>
<keyword evidence="5" id="KW-0720">Serine protease</keyword>
<dbReference type="Proteomes" id="UP000593573">
    <property type="component" value="Unassembled WGS sequence"/>
</dbReference>
<dbReference type="InterPro" id="IPR036852">
    <property type="entry name" value="Peptidase_S8/S53_dom_sf"/>
</dbReference>
<evidence type="ECO:0000256" key="6">
    <source>
        <dbReference type="PROSITE-ProRule" id="PRU01240"/>
    </source>
</evidence>
<dbReference type="SUPFAM" id="SSF52743">
    <property type="entry name" value="Subtilisin-like"/>
    <property type="match status" value="1"/>
</dbReference>
<keyword evidence="3" id="KW-0732">Signal</keyword>
<sequence>MQPDRNAPSGDILAAYSPVASHSTTTTDRRRVKYNIISGTSMSCPHVTGVVAYVKTFQPHWSPSAIRSALLTTAFPMDPSNNPDGEFAYGSGHVNPVKAIDYGLVYDTVKGDNIRFLCSIGYVEGTIRIVTGHNSSCPEKTLPRDYTYPTLTAAIPQYLLKLQHISYNSKLEIKVVSQVLSFKSLMEKKPYNVTVTGKTLKPFLM</sequence>
<dbReference type="PROSITE" id="PS00138">
    <property type="entry name" value="SUBTILASE_SER"/>
    <property type="match status" value="1"/>
</dbReference>
<evidence type="ECO:0000256" key="5">
    <source>
        <dbReference type="ARBA" id="ARBA00022825"/>
    </source>
</evidence>
<comment type="caution">
    <text evidence="6">Lacks conserved residue(s) required for the propagation of feature annotation.</text>
</comment>
<dbReference type="Pfam" id="PF00082">
    <property type="entry name" value="Peptidase_S8"/>
    <property type="match status" value="1"/>
</dbReference>
<protein>
    <recommendedName>
        <fullName evidence="7">Peptidase S8/S53 domain-containing protein</fullName>
    </recommendedName>
</protein>
<dbReference type="InterPro" id="IPR000209">
    <property type="entry name" value="Peptidase_S8/S53_dom"/>
</dbReference>
<dbReference type="InterPro" id="IPR045051">
    <property type="entry name" value="SBT"/>
</dbReference>
<evidence type="ECO:0000256" key="4">
    <source>
        <dbReference type="ARBA" id="ARBA00022801"/>
    </source>
</evidence>
<name>A0A7J8U362_9ROSI</name>
<keyword evidence="9" id="KW-1185">Reference proteome</keyword>
<feature type="domain" description="Peptidase S8/S53" evidence="7">
    <location>
        <begin position="14"/>
        <end position="90"/>
    </location>
</feature>
<evidence type="ECO:0000256" key="2">
    <source>
        <dbReference type="ARBA" id="ARBA00022670"/>
    </source>
</evidence>